<sequence>MNIKKFPWKKNVFRRLMLSFICILLPLFILSMIIYNWGVHTLKAEISKSMSSQVSQYFGNLEQEFRRIQLLQYDCLTDDNLNALGSIPESMNNIERMESILRLQQRLNAIRNSSTYIIDVYAYIPSVQKKVSALTVSAFNQEEWDGLKLAMDSPGSQLRDINDRLFISAAYPTTSPGGSRKPLFILSVEFSKSKLNENLKKMVNSSDEQLMLINPEYTISTNGEIRPDPTIANVLSNHSEQNLVRTIDFVNARYLAVYSYSPFFDAVLSKYVPVSAVFAPLDNFKNWFLLLAALSVIIIVMYSLYAYKYIHKPLLNLVKAFRRVEHEDFAVRIDHDADDEFRYIYARFNSMLENLESLVDQVYKQQILTHRAELKQLQSQINPHFLYNSFFILNTMARLGDNENLEQFTNQLGVYFQFITRSHAEEVTLADEVKHAKVYAEIQSTRFSNRNQVEFGELPESIREVMVPRLILQPIIENAFKHGLEQRSMNGMLRVRFQHMADELQMIVEDNGNELSEEQLIHLSHSLASNDVETTGMLNIHLRIRLKFGEGSGLLLERSGLGGLKTTIRMNLAEKGV</sequence>
<proteinExistence type="predicted"/>
<dbReference type="Proteomes" id="UP000249890">
    <property type="component" value="Chromosome"/>
</dbReference>
<accession>A0A2Z2KUZ5</accession>
<dbReference type="GO" id="GO:0005886">
    <property type="term" value="C:plasma membrane"/>
    <property type="evidence" value="ECO:0007669"/>
    <property type="project" value="UniProtKB-SubCell"/>
</dbReference>
<reference evidence="8 9" key="1">
    <citation type="submission" date="2017-06" db="EMBL/GenBank/DDBJ databases">
        <title>Complete genome sequence of Paenibacillus donghaensis KCTC 13049T isolated from East Sea sediment, South Korea.</title>
        <authorList>
            <person name="Jung B.K."/>
            <person name="Hong S.-J."/>
            <person name="Shin J.-H."/>
        </authorList>
    </citation>
    <scope>NUCLEOTIDE SEQUENCE [LARGE SCALE GENOMIC DNA]</scope>
    <source>
        <strain evidence="8 9">KCTC 13049</strain>
    </source>
</reference>
<evidence type="ECO:0000256" key="3">
    <source>
        <dbReference type="ARBA" id="ARBA00022553"/>
    </source>
</evidence>
<dbReference type="KEGG" id="pdh:B9T62_37960"/>
<evidence type="ECO:0000256" key="1">
    <source>
        <dbReference type="ARBA" id="ARBA00004651"/>
    </source>
</evidence>
<organism evidence="8 9">
    <name type="scientific">Paenibacillus donghaensis</name>
    <dbReference type="NCBI Taxonomy" id="414771"/>
    <lineage>
        <taxon>Bacteria</taxon>
        <taxon>Bacillati</taxon>
        <taxon>Bacillota</taxon>
        <taxon>Bacilli</taxon>
        <taxon>Bacillales</taxon>
        <taxon>Paenibacillaceae</taxon>
        <taxon>Paenibacillus</taxon>
    </lineage>
</organism>
<protein>
    <recommendedName>
        <fullName evidence="7">HAMP domain-containing protein</fullName>
    </recommendedName>
</protein>
<keyword evidence="6" id="KW-1133">Transmembrane helix</keyword>
<keyword evidence="6" id="KW-0812">Transmembrane</keyword>
<feature type="transmembrane region" description="Helical" evidence="6">
    <location>
        <begin position="12"/>
        <end position="37"/>
    </location>
</feature>
<dbReference type="SMART" id="SM00304">
    <property type="entry name" value="HAMP"/>
    <property type="match status" value="1"/>
</dbReference>
<dbReference type="InterPro" id="IPR010559">
    <property type="entry name" value="Sig_transdc_His_kin_internal"/>
</dbReference>
<dbReference type="InterPro" id="IPR036890">
    <property type="entry name" value="HATPase_C_sf"/>
</dbReference>
<dbReference type="PANTHER" id="PTHR34220">
    <property type="entry name" value="SENSOR HISTIDINE KINASE YPDA"/>
    <property type="match status" value="1"/>
</dbReference>
<dbReference type="PANTHER" id="PTHR34220:SF7">
    <property type="entry name" value="SENSOR HISTIDINE KINASE YPDA"/>
    <property type="match status" value="1"/>
</dbReference>
<dbReference type="AlphaFoldDB" id="A0A2Z2KUZ5"/>
<keyword evidence="9" id="KW-1185">Reference proteome</keyword>
<dbReference type="Pfam" id="PF00672">
    <property type="entry name" value="HAMP"/>
    <property type="match status" value="1"/>
</dbReference>
<dbReference type="CDD" id="cd06225">
    <property type="entry name" value="HAMP"/>
    <property type="match status" value="1"/>
</dbReference>
<feature type="domain" description="HAMP" evidence="7">
    <location>
        <begin position="308"/>
        <end position="360"/>
    </location>
</feature>
<feature type="transmembrane region" description="Helical" evidence="6">
    <location>
        <begin position="287"/>
        <end position="307"/>
    </location>
</feature>
<dbReference type="OrthoDB" id="2062925at2"/>
<dbReference type="SUPFAM" id="SSF158472">
    <property type="entry name" value="HAMP domain-like"/>
    <property type="match status" value="1"/>
</dbReference>
<dbReference type="PROSITE" id="PS50885">
    <property type="entry name" value="HAMP"/>
    <property type="match status" value="1"/>
</dbReference>
<keyword evidence="5 6" id="KW-0472">Membrane</keyword>
<evidence type="ECO:0000313" key="8">
    <source>
        <dbReference type="EMBL" id="ASA25992.1"/>
    </source>
</evidence>
<keyword evidence="4" id="KW-0808">Transferase</keyword>
<evidence type="ECO:0000256" key="4">
    <source>
        <dbReference type="ARBA" id="ARBA00022679"/>
    </source>
</evidence>
<keyword evidence="3" id="KW-0597">Phosphoprotein</keyword>
<keyword evidence="2" id="KW-1003">Cell membrane</keyword>
<name>A0A2Z2KUZ5_9BACL</name>
<evidence type="ECO:0000256" key="2">
    <source>
        <dbReference type="ARBA" id="ARBA00022475"/>
    </source>
</evidence>
<dbReference type="Gene3D" id="3.30.565.10">
    <property type="entry name" value="Histidine kinase-like ATPase, C-terminal domain"/>
    <property type="match status" value="1"/>
</dbReference>
<evidence type="ECO:0000256" key="5">
    <source>
        <dbReference type="ARBA" id="ARBA00023136"/>
    </source>
</evidence>
<comment type="subcellular location">
    <subcellularLocation>
        <location evidence="1">Cell membrane</location>
        <topology evidence="1">Multi-pass membrane protein</topology>
    </subcellularLocation>
</comment>
<dbReference type="RefSeq" id="WP_087919951.1">
    <property type="nucleotide sequence ID" value="NZ_CP021780.1"/>
</dbReference>
<dbReference type="EMBL" id="CP021780">
    <property type="protein sequence ID" value="ASA25992.1"/>
    <property type="molecule type" value="Genomic_DNA"/>
</dbReference>
<dbReference type="InterPro" id="IPR050640">
    <property type="entry name" value="Bact_2-comp_sensor_kinase"/>
</dbReference>
<dbReference type="InterPro" id="IPR003660">
    <property type="entry name" value="HAMP_dom"/>
</dbReference>
<gene>
    <name evidence="8" type="ORF">B9T62_37960</name>
</gene>
<evidence type="ECO:0000256" key="6">
    <source>
        <dbReference type="SAM" id="Phobius"/>
    </source>
</evidence>
<evidence type="ECO:0000259" key="7">
    <source>
        <dbReference type="PROSITE" id="PS50885"/>
    </source>
</evidence>
<evidence type="ECO:0000313" key="9">
    <source>
        <dbReference type="Proteomes" id="UP000249890"/>
    </source>
</evidence>
<dbReference type="SUPFAM" id="SSF55874">
    <property type="entry name" value="ATPase domain of HSP90 chaperone/DNA topoisomerase II/histidine kinase"/>
    <property type="match status" value="1"/>
</dbReference>
<dbReference type="Gene3D" id="6.10.340.10">
    <property type="match status" value="1"/>
</dbReference>
<dbReference type="GO" id="GO:0000155">
    <property type="term" value="F:phosphorelay sensor kinase activity"/>
    <property type="evidence" value="ECO:0007669"/>
    <property type="project" value="InterPro"/>
</dbReference>
<dbReference type="Pfam" id="PF06580">
    <property type="entry name" value="His_kinase"/>
    <property type="match status" value="1"/>
</dbReference>